<feature type="non-terminal residue" evidence="2">
    <location>
        <position position="112"/>
    </location>
</feature>
<reference evidence="2" key="1">
    <citation type="journal article" date="2014" name="Front. Microbiol.">
        <title>High frequency of phylogenetically diverse reductive dehalogenase-homologous genes in deep subseafloor sedimentary metagenomes.</title>
        <authorList>
            <person name="Kawai M."/>
            <person name="Futagami T."/>
            <person name="Toyoda A."/>
            <person name="Takaki Y."/>
            <person name="Nishi S."/>
            <person name="Hori S."/>
            <person name="Arai W."/>
            <person name="Tsubouchi T."/>
            <person name="Morono Y."/>
            <person name="Uchiyama I."/>
            <person name="Ito T."/>
            <person name="Fujiyama A."/>
            <person name="Inagaki F."/>
            <person name="Takami H."/>
        </authorList>
    </citation>
    <scope>NUCLEOTIDE SEQUENCE</scope>
    <source>
        <strain evidence="2">Expedition CK06-06</strain>
    </source>
</reference>
<accession>X0US29</accession>
<feature type="region of interest" description="Disordered" evidence="1">
    <location>
        <begin position="1"/>
        <end position="34"/>
    </location>
</feature>
<evidence type="ECO:0000256" key="1">
    <source>
        <dbReference type="SAM" id="MobiDB-lite"/>
    </source>
</evidence>
<sequence>MPQKYSKEEAEFYRQRHNGNYPRGYEPEKEPEHSEKYDALLRQVDRGLLTPAGMDSTVSGQHTIANQRFLRMEKKKEEKARGESVEQGLISQDAATLLDSGISPSAKYTTTG</sequence>
<name>X0US29_9ZZZZ</name>
<dbReference type="EMBL" id="BARS01022613">
    <property type="protein sequence ID" value="GAG02032.1"/>
    <property type="molecule type" value="Genomic_DNA"/>
</dbReference>
<proteinExistence type="predicted"/>
<organism evidence="2">
    <name type="scientific">marine sediment metagenome</name>
    <dbReference type="NCBI Taxonomy" id="412755"/>
    <lineage>
        <taxon>unclassified sequences</taxon>
        <taxon>metagenomes</taxon>
        <taxon>ecological metagenomes</taxon>
    </lineage>
</organism>
<comment type="caution">
    <text evidence="2">The sequence shown here is derived from an EMBL/GenBank/DDBJ whole genome shotgun (WGS) entry which is preliminary data.</text>
</comment>
<dbReference type="AlphaFoldDB" id="X0US29"/>
<protein>
    <submittedName>
        <fullName evidence="2">Uncharacterized protein</fullName>
    </submittedName>
</protein>
<evidence type="ECO:0000313" key="2">
    <source>
        <dbReference type="EMBL" id="GAG02032.1"/>
    </source>
</evidence>
<feature type="compositionally biased region" description="Basic and acidic residues" evidence="1">
    <location>
        <begin position="1"/>
        <end position="14"/>
    </location>
</feature>
<feature type="compositionally biased region" description="Basic and acidic residues" evidence="1">
    <location>
        <begin position="25"/>
        <end position="34"/>
    </location>
</feature>
<gene>
    <name evidence="2" type="ORF">S01H1_36130</name>
</gene>